<keyword evidence="3" id="KW-1185">Reference proteome</keyword>
<evidence type="ECO:0000313" key="2">
    <source>
        <dbReference type="EMBL" id="TDV54247.1"/>
    </source>
</evidence>
<organism evidence="2 3">
    <name type="scientific">Actinophytocola oryzae</name>
    <dbReference type="NCBI Taxonomy" id="502181"/>
    <lineage>
        <taxon>Bacteria</taxon>
        <taxon>Bacillati</taxon>
        <taxon>Actinomycetota</taxon>
        <taxon>Actinomycetes</taxon>
        <taxon>Pseudonocardiales</taxon>
        <taxon>Pseudonocardiaceae</taxon>
    </lineage>
</organism>
<dbReference type="InterPro" id="IPR052907">
    <property type="entry name" value="Beta-lactamase/esterase"/>
</dbReference>
<dbReference type="SUPFAM" id="SSF56601">
    <property type="entry name" value="beta-lactamase/transpeptidase-like"/>
    <property type="match status" value="1"/>
</dbReference>
<gene>
    <name evidence="2" type="ORF">CLV71_104718</name>
</gene>
<dbReference type="PANTHER" id="PTHR43319">
    <property type="entry name" value="BETA-LACTAMASE-RELATED"/>
    <property type="match status" value="1"/>
</dbReference>
<dbReference type="Gene3D" id="3.40.710.10">
    <property type="entry name" value="DD-peptidase/beta-lactamase superfamily"/>
    <property type="match status" value="1"/>
</dbReference>
<reference evidence="2 3" key="1">
    <citation type="submission" date="2019-03" db="EMBL/GenBank/DDBJ databases">
        <title>Genomic Encyclopedia of Archaeal and Bacterial Type Strains, Phase II (KMG-II): from individual species to whole genera.</title>
        <authorList>
            <person name="Goeker M."/>
        </authorList>
    </citation>
    <scope>NUCLEOTIDE SEQUENCE [LARGE SCALE GENOMIC DNA]</scope>
    <source>
        <strain evidence="2 3">DSM 45499</strain>
    </source>
</reference>
<dbReference type="PANTHER" id="PTHR43319:SF3">
    <property type="entry name" value="BETA-LACTAMASE-RELATED DOMAIN-CONTAINING PROTEIN"/>
    <property type="match status" value="1"/>
</dbReference>
<feature type="domain" description="Beta-lactamase-related" evidence="1">
    <location>
        <begin position="21"/>
        <end position="372"/>
    </location>
</feature>
<evidence type="ECO:0000259" key="1">
    <source>
        <dbReference type="Pfam" id="PF00144"/>
    </source>
</evidence>
<accession>A0A4R7VYF3</accession>
<protein>
    <submittedName>
        <fullName evidence="2">CubicO group peptidase (Beta-lactamase class C family)</fullName>
    </submittedName>
</protein>
<dbReference type="Proteomes" id="UP000294927">
    <property type="component" value="Unassembled WGS sequence"/>
</dbReference>
<name>A0A4R7VYF3_9PSEU</name>
<dbReference type="AlphaFoldDB" id="A0A4R7VYF3"/>
<evidence type="ECO:0000313" key="3">
    <source>
        <dbReference type="Proteomes" id="UP000294927"/>
    </source>
</evidence>
<proteinExistence type="predicted"/>
<dbReference type="InterPro" id="IPR001466">
    <property type="entry name" value="Beta-lactam-related"/>
</dbReference>
<sequence>MTSVTVHGVAARGFGRVADVFADLFAHRGESGAAVALVLDGRTVVDLWAGVADTRTGRPWTADTTTSVFSCTKGLLTICAYLAVQRGELDLDAPVARYWPEFGQEGKDDVPVRWLFSHRVGLPVVDRDLTMADVLAWSPVVRALARQKPLWAPGTAHSYHTMSFGWLVGEVLRRATGRTPGRLVAGELAEPLGMRTWLGLPDPERESVAWTLAAPEAERAIPVHPVNARARTMCGAFPFPADDDGNVVFNEPAVRAAGLPGAGLISTARDLARVYAACVSEVDGGRLLAPTSVADALVVRSEGQEVYGPPYAGRRWGTGFLLNSPPTRRMLTDVSFGHDGAGGHLAFADPALRAGFGYVTTRMRGPADDRSNLLTAAVRDCLAIAA</sequence>
<dbReference type="InterPro" id="IPR012338">
    <property type="entry name" value="Beta-lactam/transpept-like"/>
</dbReference>
<dbReference type="Pfam" id="PF00144">
    <property type="entry name" value="Beta-lactamase"/>
    <property type="match status" value="1"/>
</dbReference>
<dbReference type="RefSeq" id="WP_208297548.1">
    <property type="nucleotide sequence ID" value="NZ_SOCP01000004.1"/>
</dbReference>
<dbReference type="EMBL" id="SOCP01000004">
    <property type="protein sequence ID" value="TDV54247.1"/>
    <property type="molecule type" value="Genomic_DNA"/>
</dbReference>
<comment type="caution">
    <text evidence="2">The sequence shown here is derived from an EMBL/GenBank/DDBJ whole genome shotgun (WGS) entry which is preliminary data.</text>
</comment>